<evidence type="ECO:0000313" key="6">
    <source>
        <dbReference type="EMBL" id="GAG20275.1"/>
    </source>
</evidence>
<evidence type="ECO:0000256" key="1">
    <source>
        <dbReference type="ARBA" id="ARBA00023015"/>
    </source>
</evidence>
<dbReference type="GO" id="GO:0006352">
    <property type="term" value="P:DNA-templated transcription initiation"/>
    <property type="evidence" value="ECO:0007669"/>
    <property type="project" value="InterPro"/>
</dbReference>
<keyword evidence="1" id="KW-0805">Transcription regulation</keyword>
<dbReference type="InterPro" id="IPR014284">
    <property type="entry name" value="RNA_pol_sigma-70_dom"/>
</dbReference>
<feature type="domain" description="RNA polymerase sigma-70 region 2" evidence="5">
    <location>
        <begin position="39"/>
        <end position="106"/>
    </location>
</feature>
<name>X0VPV5_9ZZZZ</name>
<keyword evidence="4" id="KW-0804">Transcription</keyword>
<feature type="non-terminal residue" evidence="6">
    <location>
        <position position="165"/>
    </location>
</feature>
<dbReference type="SUPFAM" id="SSF88946">
    <property type="entry name" value="Sigma2 domain of RNA polymerase sigma factors"/>
    <property type="match status" value="1"/>
</dbReference>
<evidence type="ECO:0000256" key="4">
    <source>
        <dbReference type="ARBA" id="ARBA00023163"/>
    </source>
</evidence>
<evidence type="ECO:0000256" key="2">
    <source>
        <dbReference type="ARBA" id="ARBA00023082"/>
    </source>
</evidence>
<sequence>MADESDGRPAAAARESLVFEDAELVDRTRKGDMSAFGTLVAKYQDRIFNMVLRMCPQRVEAEDLTQEAFLRALERIEQFRGHSKFYTWLFRIAANLTLSHRRRAGRVRFQSMTDSDDGGSTQADHLTASLAGRREAGPENAAMSAETTRAVVAAIEELDDEFRLV</sequence>
<gene>
    <name evidence="6" type="ORF">S01H1_52957</name>
</gene>
<dbReference type="InterPro" id="IPR013325">
    <property type="entry name" value="RNA_pol_sigma_r2"/>
</dbReference>
<proteinExistence type="predicted"/>
<organism evidence="6">
    <name type="scientific">marine sediment metagenome</name>
    <dbReference type="NCBI Taxonomy" id="412755"/>
    <lineage>
        <taxon>unclassified sequences</taxon>
        <taxon>metagenomes</taxon>
        <taxon>ecological metagenomes</taxon>
    </lineage>
</organism>
<dbReference type="NCBIfam" id="TIGR02937">
    <property type="entry name" value="sigma70-ECF"/>
    <property type="match status" value="1"/>
</dbReference>
<keyword evidence="2" id="KW-0731">Sigma factor</keyword>
<dbReference type="InterPro" id="IPR007627">
    <property type="entry name" value="RNA_pol_sigma70_r2"/>
</dbReference>
<dbReference type="PANTHER" id="PTHR43133:SF51">
    <property type="entry name" value="RNA POLYMERASE SIGMA FACTOR"/>
    <property type="match status" value="1"/>
</dbReference>
<accession>X0VPV5</accession>
<dbReference type="EMBL" id="BARS01034263">
    <property type="protein sequence ID" value="GAG20275.1"/>
    <property type="molecule type" value="Genomic_DNA"/>
</dbReference>
<dbReference type="GO" id="GO:0016987">
    <property type="term" value="F:sigma factor activity"/>
    <property type="evidence" value="ECO:0007669"/>
    <property type="project" value="UniProtKB-KW"/>
</dbReference>
<evidence type="ECO:0000259" key="5">
    <source>
        <dbReference type="Pfam" id="PF04542"/>
    </source>
</evidence>
<reference evidence="6" key="1">
    <citation type="journal article" date="2014" name="Front. Microbiol.">
        <title>High frequency of phylogenetically diverse reductive dehalogenase-homologous genes in deep subseafloor sedimentary metagenomes.</title>
        <authorList>
            <person name="Kawai M."/>
            <person name="Futagami T."/>
            <person name="Toyoda A."/>
            <person name="Takaki Y."/>
            <person name="Nishi S."/>
            <person name="Hori S."/>
            <person name="Arai W."/>
            <person name="Tsubouchi T."/>
            <person name="Morono Y."/>
            <person name="Uchiyama I."/>
            <person name="Ito T."/>
            <person name="Fujiyama A."/>
            <person name="Inagaki F."/>
            <person name="Takami H."/>
        </authorList>
    </citation>
    <scope>NUCLEOTIDE SEQUENCE</scope>
    <source>
        <strain evidence="6">Expedition CK06-06</strain>
    </source>
</reference>
<protein>
    <recommendedName>
        <fullName evidence="5">RNA polymerase sigma-70 region 2 domain-containing protein</fullName>
    </recommendedName>
</protein>
<evidence type="ECO:0000256" key="3">
    <source>
        <dbReference type="ARBA" id="ARBA00023125"/>
    </source>
</evidence>
<dbReference type="Pfam" id="PF04542">
    <property type="entry name" value="Sigma70_r2"/>
    <property type="match status" value="1"/>
</dbReference>
<dbReference type="AlphaFoldDB" id="X0VPV5"/>
<dbReference type="PANTHER" id="PTHR43133">
    <property type="entry name" value="RNA POLYMERASE ECF-TYPE SIGMA FACTO"/>
    <property type="match status" value="1"/>
</dbReference>
<dbReference type="InterPro" id="IPR039425">
    <property type="entry name" value="RNA_pol_sigma-70-like"/>
</dbReference>
<dbReference type="PROSITE" id="PS01063">
    <property type="entry name" value="SIGMA70_ECF"/>
    <property type="match status" value="1"/>
</dbReference>
<keyword evidence="3" id="KW-0238">DNA-binding</keyword>
<dbReference type="GO" id="GO:0003677">
    <property type="term" value="F:DNA binding"/>
    <property type="evidence" value="ECO:0007669"/>
    <property type="project" value="UniProtKB-KW"/>
</dbReference>
<dbReference type="InterPro" id="IPR000838">
    <property type="entry name" value="RNA_pol_sigma70_ECF_CS"/>
</dbReference>
<dbReference type="Gene3D" id="1.10.1740.10">
    <property type="match status" value="1"/>
</dbReference>
<comment type="caution">
    <text evidence="6">The sequence shown here is derived from an EMBL/GenBank/DDBJ whole genome shotgun (WGS) entry which is preliminary data.</text>
</comment>